<protein>
    <recommendedName>
        <fullName evidence="1">DUF6292 domain-containing protein</fullName>
    </recommendedName>
</protein>
<dbReference type="KEGG" id="amq:AMETH_4440"/>
<evidence type="ECO:0000313" key="2">
    <source>
        <dbReference type="EMBL" id="AIJ24532.1"/>
    </source>
</evidence>
<dbReference type="HOGENOM" id="CLU_119545_1_0_11"/>
<feature type="domain" description="DUF6292" evidence="1">
    <location>
        <begin position="20"/>
        <end position="105"/>
    </location>
</feature>
<dbReference type="AlphaFoldDB" id="A0A076N3H7"/>
<dbReference type="eggNOG" id="ENOG503408N">
    <property type="taxonomic scope" value="Bacteria"/>
</dbReference>
<accession>A0A076N3H7</accession>
<dbReference type="Proteomes" id="UP000062973">
    <property type="component" value="Chromosome"/>
</dbReference>
<dbReference type="Pfam" id="PF19809">
    <property type="entry name" value="DUF6292"/>
    <property type="match status" value="1"/>
</dbReference>
<sequence>MFPNPGLDPQSRPARGLRRYIGLVEEELGLSGHGSFVQLDAPLSAYLAIDGHVPAFPDRDVALLWDERYGWSLAVEARCGEDLLVLAYLGGQVAPAPRVVAAFVRRALAGEAAGTPEPEVLPAPDLHDELGAYAPVAEKLLAAG</sequence>
<dbReference type="RefSeq" id="WP_017983365.1">
    <property type="nucleotide sequence ID" value="NZ_AQUL01000001.1"/>
</dbReference>
<reference evidence="2 3" key="1">
    <citation type="submission" date="2014-07" db="EMBL/GenBank/DDBJ databases">
        <title>Whole Genome Sequence of the Amycolatopsis methanolica 239.</title>
        <authorList>
            <person name="Tang B."/>
        </authorList>
    </citation>
    <scope>NUCLEOTIDE SEQUENCE [LARGE SCALE GENOMIC DNA]</scope>
    <source>
        <strain evidence="2 3">239</strain>
    </source>
</reference>
<evidence type="ECO:0000259" key="1">
    <source>
        <dbReference type="Pfam" id="PF19809"/>
    </source>
</evidence>
<dbReference type="STRING" id="1068978.AMETH_4440"/>
<keyword evidence="3" id="KW-1185">Reference proteome</keyword>
<name>A0A076N3H7_AMYME</name>
<dbReference type="InterPro" id="IPR046259">
    <property type="entry name" value="DUF6292"/>
</dbReference>
<dbReference type="PATRIC" id="fig|1068978.7.peg.4759"/>
<evidence type="ECO:0000313" key="3">
    <source>
        <dbReference type="Proteomes" id="UP000062973"/>
    </source>
</evidence>
<dbReference type="EMBL" id="CP009110">
    <property type="protein sequence ID" value="AIJ24532.1"/>
    <property type="molecule type" value="Genomic_DNA"/>
</dbReference>
<gene>
    <name evidence="2" type="ORF">AMETH_4440</name>
</gene>
<proteinExistence type="predicted"/>
<organism evidence="2 3">
    <name type="scientific">Amycolatopsis methanolica 239</name>
    <dbReference type="NCBI Taxonomy" id="1068978"/>
    <lineage>
        <taxon>Bacteria</taxon>
        <taxon>Bacillati</taxon>
        <taxon>Actinomycetota</taxon>
        <taxon>Actinomycetes</taxon>
        <taxon>Pseudonocardiales</taxon>
        <taxon>Pseudonocardiaceae</taxon>
        <taxon>Amycolatopsis</taxon>
        <taxon>Amycolatopsis methanolica group</taxon>
    </lineage>
</organism>
<dbReference type="OrthoDB" id="4190452at2"/>